<keyword evidence="2" id="KW-1185">Reference proteome</keyword>
<gene>
    <name evidence="1" type="ORF">GCM10007392_36080</name>
</gene>
<dbReference type="Proteomes" id="UP000626148">
    <property type="component" value="Unassembled WGS sequence"/>
</dbReference>
<protein>
    <submittedName>
        <fullName evidence="1">Uncharacterized protein</fullName>
    </submittedName>
</protein>
<sequence length="82" mass="9643">MHALLLPYTSKWAESDHSKPLSYIVAVPYSDHASNYHLWKDVSELWQYYGQDEDGVVDIAYPKLRDRMRDAETQNQNKGDKR</sequence>
<reference evidence="1" key="1">
    <citation type="journal article" date="2014" name="Int. J. Syst. Evol. Microbiol.">
        <title>Complete genome sequence of Corynebacterium casei LMG S-19264T (=DSM 44701T), isolated from a smear-ripened cheese.</title>
        <authorList>
            <consortium name="US DOE Joint Genome Institute (JGI-PGF)"/>
            <person name="Walter F."/>
            <person name="Albersmeier A."/>
            <person name="Kalinowski J."/>
            <person name="Ruckert C."/>
        </authorList>
    </citation>
    <scope>NUCLEOTIDE SEQUENCE</scope>
    <source>
        <strain evidence="1">KCTC 22169</strain>
    </source>
</reference>
<proteinExistence type="predicted"/>
<comment type="caution">
    <text evidence="1">The sequence shown here is derived from an EMBL/GenBank/DDBJ whole genome shotgun (WGS) entry which is preliminary data.</text>
</comment>
<evidence type="ECO:0000313" key="2">
    <source>
        <dbReference type="Proteomes" id="UP000626148"/>
    </source>
</evidence>
<name>A0A918KL43_9GAMM</name>
<reference evidence="1" key="2">
    <citation type="submission" date="2020-09" db="EMBL/GenBank/DDBJ databases">
        <authorList>
            <person name="Sun Q."/>
            <person name="Kim S."/>
        </authorList>
    </citation>
    <scope>NUCLEOTIDE SEQUENCE</scope>
    <source>
        <strain evidence="1">KCTC 22169</strain>
    </source>
</reference>
<evidence type="ECO:0000313" key="1">
    <source>
        <dbReference type="EMBL" id="GGX65001.1"/>
    </source>
</evidence>
<organism evidence="1 2">
    <name type="scientific">Saccharospirillum salsuginis</name>
    <dbReference type="NCBI Taxonomy" id="418750"/>
    <lineage>
        <taxon>Bacteria</taxon>
        <taxon>Pseudomonadati</taxon>
        <taxon>Pseudomonadota</taxon>
        <taxon>Gammaproteobacteria</taxon>
        <taxon>Oceanospirillales</taxon>
        <taxon>Saccharospirillaceae</taxon>
        <taxon>Saccharospirillum</taxon>
    </lineage>
</organism>
<dbReference type="AlphaFoldDB" id="A0A918KL43"/>
<dbReference type="EMBL" id="BMXR01000009">
    <property type="protein sequence ID" value="GGX65001.1"/>
    <property type="molecule type" value="Genomic_DNA"/>
</dbReference>
<accession>A0A918KL43</accession>